<feature type="compositionally biased region" description="Basic and acidic residues" evidence="6">
    <location>
        <begin position="1347"/>
        <end position="1358"/>
    </location>
</feature>
<feature type="region of interest" description="Disordered" evidence="6">
    <location>
        <begin position="822"/>
        <end position="845"/>
    </location>
</feature>
<comment type="subcellular location">
    <subcellularLocation>
        <location evidence="1">Nucleus</location>
    </subcellularLocation>
</comment>
<feature type="compositionally biased region" description="Basic and acidic residues" evidence="6">
    <location>
        <begin position="1276"/>
        <end position="1292"/>
    </location>
</feature>
<feature type="domain" description="THO complex subunit 2 N-terminal" evidence="9">
    <location>
        <begin position="16"/>
        <end position="377"/>
    </location>
</feature>
<dbReference type="InterPro" id="IPR032302">
    <property type="entry name" value="THOC2_N"/>
</dbReference>
<evidence type="ECO:0000313" key="11">
    <source>
        <dbReference type="Proteomes" id="UP001328107"/>
    </source>
</evidence>
<comment type="similarity">
    <text evidence="2">Belongs to the THOC2 family.</text>
</comment>
<evidence type="ECO:0000256" key="5">
    <source>
        <dbReference type="ARBA" id="ARBA00047033"/>
    </source>
</evidence>
<feature type="compositionally biased region" description="Low complexity" evidence="6">
    <location>
        <begin position="1294"/>
        <end position="1322"/>
    </location>
</feature>
<feature type="region of interest" description="Disordered" evidence="6">
    <location>
        <begin position="1252"/>
        <end position="1572"/>
    </location>
</feature>
<evidence type="ECO:0000256" key="1">
    <source>
        <dbReference type="ARBA" id="ARBA00004123"/>
    </source>
</evidence>
<dbReference type="Pfam" id="PF11262">
    <property type="entry name" value="Tho2"/>
    <property type="match status" value="1"/>
</dbReference>
<keyword evidence="11" id="KW-1185">Reference proteome</keyword>
<dbReference type="PANTHER" id="PTHR21597">
    <property type="entry name" value="THO2 PROTEIN"/>
    <property type="match status" value="1"/>
</dbReference>
<dbReference type="Pfam" id="PF16134">
    <property type="entry name" value="THOC2_N"/>
    <property type="match status" value="2"/>
</dbReference>
<feature type="domain" description="THO complex subunit 2 N-terminal" evidence="9">
    <location>
        <begin position="401"/>
        <end position="544"/>
    </location>
</feature>
<dbReference type="Pfam" id="PF11732">
    <property type="entry name" value="Thoc2"/>
    <property type="match status" value="1"/>
</dbReference>
<dbReference type="GO" id="GO:0000445">
    <property type="term" value="C:THO complex part of transcription export complex"/>
    <property type="evidence" value="ECO:0007669"/>
    <property type="project" value="TreeGrafter"/>
</dbReference>
<evidence type="ECO:0000259" key="7">
    <source>
        <dbReference type="Pfam" id="PF11262"/>
    </source>
</evidence>
<evidence type="ECO:0000256" key="6">
    <source>
        <dbReference type="SAM" id="MobiDB-lite"/>
    </source>
</evidence>
<evidence type="ECO:0000259" key="9">
    <source>
        <dbReference type="Pfam" id="PF16134"/>
    </source>
</evidence>
<dbReference type="PANTHER" id="PTHR21597:SF0">
    <property type="entry name" value="THO COMPLEX SUBUNIT 2"/>
    <property type="match status" value="1"/>
</dbReference>
<accession>A0AAN5CFC7</accession>
<dbReference type="InterPro" id="IPR040007">
    <property type="entry name" value="Tho2"/>
</dbReference>
<dbReference type="GO" id="GO:0006397">
    <property type="term" value="P:mRNA processing"/>
    <property type="evidence" value="ECO:0007669"/>
    <property type="project" value="InterPro"/>
</dbReference>
<organism evidence="10 11">
    <name type="scientific">Pristionchus mayeri</name>
    <dbReference type="NCBI Taxonomy" id="1317129"/>
    <lineage>
        <taxon>Eukaryota</taxon>
        <taxon>Metazoa</taxon>
        <taxon>Ecdysozoa</taxon>
        <taxon>Nematoda</taxon>
        <taxon>Chromadorea</taxon>
        <taxon>Rhabditida</taxon>
        <taxon>Rhabditina</taxon>
        <taxon>Diplogasteromorpha</taxon>
        <taxon>Diplogasteroidea</taxon>
        <taxon>Neodiplogasteridae</taxon>
        <taxon>Pristionchus</taxon>
    </lineage>
</organism>
<evidence type="ECO:0000256" key="2">
    <source>
        <dbReference type="ARBA" id="ARBA00007857"/>
    </source>
</evidence>
<dbReference type="EMBL" id="BTRK01000003">
    <property type="protein sequence ID" value="GMR39861.1"/>
    <property type="molecule type" value="Genomic_DNA"/>
</dbReference>
<dbReference type="InterPro" id="IPR021726">
    <property type="entry name" value="THO_THOC2_N"/>
</dbReference>
<protein>
    <recommendedName>
        <fullName evidence="3">THO complex subunit 2</fullName>
    </recommendedName>
</protein>
<feature type="compositionally biased region" description="Basic and acidic residues" evidence="6">
    <location>
        <begin position="1374"/>
        <end position="1416"/>
    </location>
</feature>
<dbReference type="GO" id="GO:0003729">
    <property type="term" value="F:mRNA binding"/>
    <property type="evidence" value="ECO:0007669"/>
    <property type="project" value="TreeGrafter"/>
</dbReference>
<dbReference type="GO" id="GO:0006406">
    <property type="term" value="P:mRNA export from nucleus"/>
    <property type="evidence" value="ECO:0007669"/>
    <property type="project" value="InterPro"/>
</dbReference>
<evidence type="ECO:0000256" key="4">
    <source>
        <dbReference type="ARBA" id="ARBA00023242"/>
    </source>
</evidence>
<feature type="domain" description="THO complex subunitTHOC2 N-terminal" evidence="8">
    <location>
        <begin position="546"/>
        <end position="621"/>
    </location>
</feature>
<keyword evidence="4" id="KW-0539">Nucleus</keyword>
<evidence type="ECO:0000259" key="8">
    <source>
        <dbReference type="Pfam" id="PF11732"/>
    </source>
</evidence>
<gene>
    <name evidence="10" type="ORF">PMAYCL1PPCAC_10056</name>
</gene>
<feature type="compositionally biased region" description="Basic and acidic residues" evidence="6">
    <location>
        <begin position="1497"/>
        <end position="1520"/>
    </location>
</feature>
<comment type="caution">
    <text evidence="10">The sequence shown here is derived from an EMBL/GenBank/DDBJ whole genome shotgun (WGS) entry which is preliminary data.</text>
</comment>
<feature type="domain" description="THO complex subunitTHOC2 C-terminal" evidence="7">
    <location>
        <begin position="884"/>
        <end position="1186"/>
    </location>
</feature>
<dbReference type="Proteomes" id="UP001328107">
    <property type="component" value="Unassembled WGS sequence"/>
</dbReference>
<proteinExistence type="inferred from homology"/>
<name>A0AAN5CFC7_9BILA</name>
<dbReference type="InterPro" id="IPR021418">
    <property type="entry name" value="THO_THOC2_C"/>
</dbReference>
<comment type="subunit">
    <text evidence="5">Component of the THO subcomplex, which is composed of THOC1, THOC2, THOC3, THOC5, THOC6 and THOC7. The THO subcomplex interacts with DDX39B to form the THO-DDX39B complex which multimerizes into a 28-subunit tetrameric assembly. Component of the transcription/export (TREX) complex at least composed of ALYREF/THOC4, DDX39B, SARNP/CIP29, CHTOP and the THO subcomplex; in the complex interacts with THOC1, THOC3, THOC5, THOC7 and DDX39B. TREX seems to have a dynamic structure involving ATP-dependent remodeling. Interacts with POLDIP3 and ZC3H11A.</text>
</comment>
<evidence type="ECO:0000313" key="10">
    <source>
        <dbReference type="EMBL" id="GMR39861.1"/>
    </source>
</evidence>
<feature type="non-terminal residue" evidence="10">
    <location>
        <position position="1572"/>
    </location>
</feature>
<feature type="compositionally biased region" description="Basic and acidic residues" evidence="6">
    <location>
        <begin position="1531"/>
        <end position="1566"/>
    </location>
</feature>
<evidence type="ECO:0000256" key="3">
    <source>
        <dbReference type="ARBA" id="ARBA00019596"/>
    </source>
</evidence>
<sequence length="1572" mass="176033">MSSDPSIGLMSDLLEICEGVLNGKITPADGFKKIEEHHERDPTTPSVLLDVLAMVDVSAKEDENQMKLLVDLAKRTMNDVVPEECVRAELECLDANTKDNKLQLIRTKTKLFFKQSKFNLLREETEGYSKLLTELLSLDDTLRATDITQRMLSLIGTFSLDPNRALDILLEAFERQPARRATFVEILKEMKTTPEYLQTYLVFKFTLYQKDNSETPFSLYRLAAALIEEQLVEMDDILKYLSPGSSELMESHKARAALASVRSKKAETILASGVAGDSNKHSSVGQDGQELTQITGISFAAVTGVQEAEDAKLRGAEEECGRNQKVGLVTALLEDGEWERAKRIMDCMPEHYAVQASTRTACAVADLVEATIDDLFHLKCAQGLADAERRREERLGGGVKWERTVSSWDDFDLVFELLTAVGPRVAYQSKTLTKLVRLCSVFFEERASGAYGTGEEISNKMMDLIDEVLLPGLSLSESNVALSEEIWSLISQFPYEHRYRLYGRWKTVHTTRHPELTIERGKTIGRTKYVIKRLSKDTVKMMGRILGKLAHSHPSFVFDYLLGQVQTFDNLIHPVVDALRFLTNLELDVLLFCVLEQLSSPSKESLKASDGTTSTWLLSLSTLVGALLKKYTIELSPVLDYVGMQLRSNKSADLLILNEMLHSMAGIEKATQATQEHIEALSGGELLRQEGGSYGSSIRNKKAALRLRDAILKEDLAVGLSILVAQQRDAILYSGSKEMPLKLTGEMADQCRDTLVQFSSFLLENMRAEEYARKMPPIDILLSEYSLPVDAAFFLARPAFRYEVQLAFDRSKRAWRAKEKEAEAARKEEEREEGEEKDKEKEKKERRQMDSMVKLLLYNGAIDEVVTRLAERLEPLLMKMIRAEISAKTYVIFWMLESYDLEVPTAAYEREAERMRKAASAAGDSADMGKTKRAREEERLRALEYKLKEEQSRQTDHVERVRAYLRAEKDNLFKNTPNAILTLLHTCILPRAMFGESDAIYAARFVLLMHSQKTSGFQTLFFTDKVLCDILPVVSLLSENEAHSLGRCLQLILSQHAGWHEDSGLYERECAGTPGFQLRLKKPVKDEAAPPPKPGAEHAMHGMHAKLLHKWQSRVSKSLQGSLNNAAAEYVHLRNCIVVATKLLPCFPLMKNDADAMEKAAAGVRDREKGRRDDLSLKAASYVVLLKTRKIQLRDSAYFGCKNPVQPKAAAAAAPAAAKTAATAKTTAAAAAPATKPKAKASAAAANAAATAATTTTTTTTAAPAKNGVKRAAAAAEEKKERAAAKKEKEAEATTESAVKTEAAEVEGPSLPPALSVPASGSGEKREKEEEKPARVAKKAASLSTEGADRTRKRREIEVGGVAARTLLLGNKKARNELDGVAKKDEARNGSARKEEKESRREETTRVKREQPKREEEDGEDGDVPPSPKREDDKPSRGTNGAEAKERERERERERENKREKDRDRDEKRQREELKEKLEKREKERLERKRPSAVVSGDEKPTARVDREKEREREKRKITLDDLAPTVKKSRKDEKDSRKDERREREDSKTRRRSPNREKTREKERGGGGGGD</sequence>
<feature type="compositionally biased region" description="Basic and acidic residues" evidence="6">
    <location>
        <begin position="1443"/>
        <end position="1490"/>
    </location>
</feature>
<feature type="compositionally biased region" description="Low complexity" evidence="6">
    <location>
        <begin position="1252"/>
        <end position="1275"/>
    </location>
</feature>
<reference evidence="11" key="1">
    <citation type="submission" date="2022-10" db="EMBL/GenBank/DDBJ databases">
        <title>Genome assembly of Pristionchus species.</title>
        <authorList>
            <person name="Yoshida K."/>
            <person name="Sommer R.J."/>
        </authorList>
    </citation>
    <scope>NUCLEOTIDE SEQUENCE [LARGE SCALE GENOMIC DNA]</scope>
    <source>
        <strain evidence="11">RS5460</strain>
    </source>
</reference>
<feature type="compositionally biased region" description="Basic and acidic residues" evidence="6">
    <location>
        <begin position="1323"/>
        <end position="1334"/>
    </location>
</feature>